<gene>
    <name evidence="2" type="ORF">SAMN04488055_3286</name>
</gene>
<proteinExistence type="predicted"/>
<dbReference type="STRING" id="536979.SAMN04488055_3286"/>
<feature type="domain" description="IraD/Gp25-like" evidence="1">
    <location>
        <begin position="27"/>
        <end position="117"/>
    </location>
</feature>
<dbReference type="Pfam" id="PF04965">
    <property type="entry name" value="GPW_gp25"/>
    <property type="match status" value="1"/>
</dbReference>
<dbReference type="EMBL" id="FSRA01000001">
    <property type="protein sequence ID" value="SIO17139.1"/>
    <property type="molecule type" value="Genomic_DNA"/>
</dbReference>
<organism evidence="2 3">
    <name type="scientific">Chitinophaga niabensis</name>
    <dbReference type="NCBI Taxonomy" id="536979"/>
    <lineage>
        <taxon>Bacteria</taxon>
        <taxon>Pseudomonadati</taxon>
        <taxon>Bacteroidota</taxon>
        <taxon>Chitinophagia</taxon>
        <taxon>Chitinophagales</taxon>
        <taxon>Chitinophagaceae</taxon>
        <taxon>Chitinophaga</taxon>
    </lineage>
</organism>
<reference evidence="2 3" key="1">
    <citation type="submission" date="2016-11" db="EMBL/GenBank/DDBJ databases">
        <authorList>
            <person name="Jaros S."/>
            <person name="Januszkiewicz K."/>
            <person name="Wedrychowicz H."/>
        </authorList>
    </citation>
    <scope>NUCLEOTIDE SEQUENCE [LARGE SCALE GENOMIC DNA]</scope>
    <source>
        <strain evidence="2 3">DSM 24787</strain>
    </source>
</reference>
<name>A0A1N6HBV0_9BACT</name>
<dbReference type="SUPFAM" id="SSF160719">
    <property type="entry name" value="gpW/gp25-like"/>
    <property type="match status" value="1"/>
</dbReference>
<evidence type="ECO:0000259" key="1">
    <source>
        <dbReference type="Pfam" id="PF04965"/>
    </source>
</evidence>
<keyword evidence="3" id="KW-1185">Reference proteome</keyword>
<accession>A0A1N6HBV0</accession>
<dbReference type="InterPro" id="IPR007048">
    <property type="entry name" value="IraD/Gp25-like"/>
</dbReference>
<dbReference type="RefSeq" id="WP_074240254.1">
    <property type="nucleotide sequence ID" value="NZ_FSRA01000001.1"/>
</dbReference>
<dbReference type="AlphaFoldDB" id="A0A1N6HBV0"/>
<protein>
    <recommendedName>
        <fullName evidence="1">IraD/Gp25-like domain-containing protein</fullName>
    </recommendedName>
</protein>
<dbReference type="Gene3D" id="3.10.450.40">
    <property type="match status" value="1"/>
</dbReference>
<sequence length="144" mass="16722">MNKPFLGRGWSFPPVFEKGTQQVKMLEGEEDIHSSLDVLLSTMLGERVMQPRFGCDMKDLLFESVNVSLKSIMVDRVKTALLYYEPRIEVLKINLVAERELEGLIQIEVEYKVRTTNNRMNYVFPFYRIEGTEIKNTTPIEKTA</sequence>
<dbReference type="OrthoDB" id="9802846at2"/>
<dbReference type="Proteomes" id="UP000185003">
    <property type="component" value="Unassembled WGS sequence"/>
</dbReference>
<evidence type="ECO:0000313" key="2">
    <source>
        <dbReference type="EMBL" id="SIO17139.1"/>
    </source>
</evidence>
<evidence type="ECO:0000313" key="3">
    <source>
        <dbReference type="Proteomes" id="UP000185003"/>
    </source>
</evidence>